<proteinExistence type="predicted"/>
<evidence type="ECO:0000313" key="3">
    <source>
        <dbReference type="EMBL" id="CAB4177638.1"/>
    </source>
</evidence>
<reference evidence="1" key="1">
    <citation type="submission" date="2020-04" db="EMBL/GenBank/DDBJ databases">
        <authorList>
            <person name="Chiriac C."/>
            <person name="Salcher M."/>
            <person name="Ghai R."/>
            <person name="Kavagutti S V."/>
        </authorList>
    </citation>
    <scope>NUCLEOTIDE SEQUENCE</scope>
</reference>
<dbReference type="EMBL" id="LR797104">
    <property type="protein sequence ID" value="CAB4187635.1"/>
    <property type="molecule type" value="Genomic_DNA"/>
</dbReference>
<accession>A0A6J5MKP0</accession>
<evidence type="ECO:0000313" key="4">
    <source>
        <dbReference type="EMBL" id="CAB4187635.1"/>
    </source>
</evidence>
<evidence type="ECO:0000313" key="1">
    <source>
        <dbReference type="EMBL" id="CAB4146832.1"/>
    </source>
</evidence>
<sequence length="125" mass="13139">MPFTHTVSYNFSDSGGPNQNFSATQSSDGQVNVSVVVAPAASNFQIICPLTAALVKSVVMWSDAAMTMVTKVGGATKDTFVLAANKPLIWQNGFPTACPITLDCTHIHATSTPGGTFNLFVLEDV</sequence>
<organism evidence="1">
    <name type="scientific">uncultured Caudovirales phage</name>
    <dbReference type="NCBI Taxonomy" id="2100421"/>
    <lineage>
        <taxon>Viruses</taxon>
        <taxon>Duplodnaviria</taxon>
        <taxon>Heunggongvirae</taxon>
        <taxon>Uroviricota</taxon>
        <taxon>Caudoviricetes</taxon>
        <taxon>Peduoviridae</taxon>
        <taxon>Maltschvirus</taxon>
        <taxon>Maltschvirus maltsch</taxon>
    </lineage>
</organism>
<dbReference type="EMBL" id="LR796473">
    <property type="protein sequence ID" value="CAB4146832.1"/>
    <property type="molecule type" value="Genomic_DNA"/>
</dbReference>
<dbReference type="EMBL" id="LR796951">
    <property type="protein sequence ID" value="CAB4177638.1"/>
    <property type="molecule type" value="Genomic_DNA"/>
</dbReference>
<protein>
    <submittedName>
        <fullName evidence="1">Uncharacterized protein</fullName>
    </submittedName>
</protein>
<evidence type="ECO:0000313" key="2">
    <source>
        <dbReference type="EMBL" id="CAB4164175.1"/>
    </source>
</evidence>
<name>A0A6J5MKP0_9CAUD</name>
<gene>
    <name evidence="3" type="ORF">UFOVP1003_24</name>
    <name evidence="4" type="ORF">UFOVP1153_40</name>
    <name evidence="1" type="ORF">UFOVP493_40</name>
    <name evidence="2" type="ORF">UFOVP829_8</name>
</gene>
<dbReference type="EMBL" id="LR796764">
    <property type="protein sequence ID" value="CAB4164175.1"/>
    <property type="molecule type" value="Genomic_DNA"/>
</dbReference>